<dbReference type="PROSITE" id="PS00061">
    <property type="entry name" value="ADH_SHORT"/>
    <property type="match status" value="1"/>
</dbReference>
<dbReference type="PRINTS" id="PR00081">
    <property type="entry name" value="GDHRDH"/>
</dbReference>
<dbReference type="Proteomes" id="UP000318050">
    <property type="component" value="Unassembled WGS sequence"/>
</dbReference>
<sequence length="311" mass="32905">MTDSAMRFDGQVVIVTGAGSNPGLGRSYAHYLAARGASIVVNDLGVGPDGRSVTVSRAEAVAAEICAAGGIAVADTNTVATREGAQAVVQTALDAFGRVDGLVNNAGVLEYTLFEKLTTADIEKMVASHVMGTIWMCRSVWPHMAAAGKGRIVNTVSGSVIGAKYSTVYGASKAAIFGLTRNLAIEAEELGIKVNSILPSAATVAWLTFSDDETRPDKHVLQEHSPDHVAPALAFLMHETVPCNGRCIGMNGTNVYEVGLWRSRGVTGTDWTPEKIRERLAEISGRANVEILGDPFDGQAGYTLRPRDYPE</sequence>
<reference evidence="4 5" key="1">
    <citation type="submission" date="2019-06" db="EMBL/GenBank/DDBJ databases">
        <title>Genomic Encyclopedia of Type Strains, Phase IV (KMG-V): Genome sequencing to study the core and pangenomes of soil and plant-associated prokaryotes.</title>
        <authorList>
            <person name="Whitman W."/>
        </authorList>
    </citation>
    <scope>NUCLEOTIDE SEQUENCE [LARGE SCALE GENOMIC DNA]</scope>
    <source>
        <strain evidence="4 5">BR 11140</strain>
    </source>
</reference>
<dbReference type="AlphaFoldDB" id="A0A560HNY4"/>
<evidence type="ECO:0000256" key="3">
    <source>
        <dbReference type="RuleBase" id="RU000363"/>
    </source>
</evidence>
<dbReference type="OrthoDB" id="9789398at2"/>
<evidence type="ECO:0000256" key="2">
    <source>
        <dbReference type="ARBA" id="ARBA00023002"/>
    </source>
</evidence>
<dbReference type="SUPFAM" id="SSF51735">
    <property type="entry name" value="NAD(P)-binding Rossmann-fold domains"/>
    <property type="match status" value="1"/>
</dbReference>
<proteinExistence type="inferred from homology"/>
<dbReference type="InterPro" id="IPR036291">
    <property type="entry name" value="NAD(P)-bd_dom_sf"/>
</dbReference>
<dbReference type="PANTHER" id="PTHR45024:SF2">
    <property type="entry name" value="SCP2 DOMAIN-CONTAINING PROTEIN"/>
    <property type="match status" value="1"/>
</dbReference>
<evidence type="ECO:0000256" key="1">
    <source>
        <dbReference type="ARBA" id="ARBA00006484"/>
    </source>
</evidence>
<organism evidence="4 5">
    <name type="scientific">Nitrospirillum amazonense</name>
    <dbReference type="NCBI Taxonomy" id="28077"/>
    <lineage>
        <taxon>Bacteria</taxon>
        <taxon>Pseudomonadati</taxon>
        <taxon>Pseudomonadota</taxon>
        <taxon>Alphaproteobacteria</taxon>
        <taxon>Rhodospirillales</taxon>
        <taxon>Azospirillaceae</taxon>
        <taxon>Nitrospirillum</taxon>
    </lineage>
</organism>
<evidence type="ECO:0000313" key="4">
    <source>
        <dbReference type="EMBL" id="TWB46830.1"/>
    </source>
</evidence>
<dbReference type="EMBL" id="VITT01000043">
    <property type="protein sequence ID" value="TWB46830.1"/>
    <property type="molecule type" value="Genomic_DNA"/>
</dbReference>
<dbReference type="InterPro" id="IPR020904">
    <property type="entry name" value="Sc_DH/Rdtase_CS"/>
</dbReference>
<dbReference type="PANTHER" id="PTHR45024">
    <property type="entry name" value="DEHYDROGENASES, SHORT CHAIN"/>
    <property type="match status" value="1"/>
</dbReference>
<accession>A0A560HNY4</accession>
<dbReference type="GO" id="GO:0016491">
    <property type="term" value="F:oxidoreductase activity"/>
    <property type="evidence" value="ECO:0007669"/>
    <property type="project" value="UniProtKB-KW"/>
</dbReference>
<dbReference type="InterPro" id="IPR051687">
    <property type="entry name" value="Peroxisomal_Beta-Oxidation"/>
</dbReference>
<dbReference type="PRINTS" id="PR00080">
    <property type="entry name" value="SDRFAMILY"/>
</dbReference>
<comment type="caution">
    <text evidence="4">The sequence shown here is derived from an EMBL/GenBank/DDBJ whole genome shotgun (WGS) entry which is preliminary data.</text>
</comment>
<name>A0A560HNY4_9PROT</name>
<gene>
    <name evidence="4" type="ORF">FBZ92_14325</name>
</gene>
<keyword evidence="2" id="KW-0560">Oxidoreductase</keyword>
<evidence type="ECO:0000313" key="5">
    <source>
        <dbReference type="Proteomes" id="UP000318050"/>
    </source>
</evidence>
<dbReference type="Gene3D" id="3.40.50.720">
    <property type="entry name" value="NAD(P)-binding Rossmann-like Domain"/>
    <property type="match status" value="1"/>
</dbReference>
<dbReference type="InterPro" id="IPR002347">
    <property type="entry name" value="SDR_fam"/>
</dbReference>
<dbReference type="Pfam" id="PF00106">
    <property type="entry name" value="adh_short"/>
    <property type="match status" value="1"/>
</dbReference>
<protein>
    <submittedName>
        <fullName evidence="4">NAD(P)-dependent dehydrogenase (Short-subunit alcohol dehydrogenase family)</fullName>
    </submittedName>
</protein>
<comment type="similarity">
    <text evidence="1 3">Belongs to the short-chain dehydrogenases/reductases (SDR) family.</text>
</comment>